<dbReference type="GeneTree" id="ENSGT00990000213390"/>
<evidence type="ECO:0000313" key="1">
    <source>
        <dbReference type="Ensembl" id="ENSSTUP00000106140.1"/>
    </source>
</evidence>
<dbReference type="AlphaFoldDB" id="A0A674EDQ8"/>
<name>A0A674EDQ8_SALTR</name>
<dbReference type="Proteomes" id="UP000472277">
    <property type="component" value="Chromosome 21"/>
</dbReference>
<proteinExistence type="predicted"/>
<reference evidence="1" key="1">
    <citation type="submission" date="2025-08" db="UniProtKB">
        <authorList>
            <consortium name="Ensembl"/>
        </authorList>
    </citation>
    <scope>IDENTIFICATION</scope>
</reference>
<dbReference type="OMA" id="EHHIGMA"/>
<sequence length="109" mass="11798">MSGSGEDQDSHQPIISFLSGQFQVVGGIVSTVRDGYSKQGLVLAEHHIGMAGTAELILGQQPYWTETVFTMRCTTLGLYRAVFIVLLNSPPASRLPASPLQKIGFRAFT</sequence>
<evidence type="ECO:0000313" key="2">
    <source>
        <dbReference type="Proteomes" id="UP000472277"/>
    </source>
</evidence>
<keyword evidence="2" id="KW-1185">Reference proteome</keyword>
<organism evidence="1 2">
    <name type="scientific">Salmo trutta</name>
    <name type="common">Brown trout</name>
    <dbReference type="NCBI Taxonomy" id="8032"/>
    <lineage>
        <taxon>Eukaryota</taxon>
        <taxon>Metazoa</taxon>
        <taxon>Chordata</taxon>
        <taxon>Craniata</taxon>
        <taxon>Vertebrata</taxon>
        <taxon>Euteleostomi</taxon>
        <taxon>Actinopterygii</taxon>
        <taxon>Neopterygii</taxon>
        <taxon>Teleostei</taxon>
        <taxon>Protacanthopterygii</taxon>
        <taxon>Salmoniformes</taxon>
        <taxon>Salmonidae</taxon>
        <taxon>Salmoninae</taxon>
        <taxon>Salmo</taxon>
    </lineage>
</organism>
<accession>A0A674EDQ8</accession>
<reference evidence="1" key="2">
    <citation type="submission" date="2025-09" db="UniProtKB">
        <authorList>
            <consortium name="Ensembl"/>
        </authorList>
    </citation>
    <scope>IDENTIFICATION</scope>
</reference>
<dbReference type="Ensembl" id="ENSSTUT00000113768.1">
    <property type="protein sequence ID" value="ENSSTUP00000106140.1"/>
    <property type="gene ID" value="ENSSTUG00000047323.1"/>
</dbReference>
<protein>
    <submittedName>
        <fullName evidence="1">Uncharacterized protein</fullName>
    </submittedName>
</protein>
<dbReference type="InParanoid" id="A0A674EDQ8"/>